<evidence type="ECO:0000256" key="1">
    <source>
        <dbReference type="SAM" id="SignalP"/>
    </source>
</evidence>
<gene>
    <name evidence="3" type="ORF">ACTIVE_5817</name>
</gene>
<feature type="domain" description="DUF6801" evidence="2">
    <location>
        <begin position="42"/>
        <end position="197"/>
    </location>
</feature>
<dbReference type="RefSeq" id="WP_173098019.1">
    <property type="nucleotide sequence ID" value="NZ_CP053892.1"/>
</dbReference>
<evidence type="ECO:0000259" key="2">
    <source>
        <dbReference type="Pfam" id="PF20611"/>
    </source>
</evidence>
<keyword evidence="1" id="KW-0732">Signal</keyword>
<keyword evidence="4" id="KW-1185">Reference proteome</keyword>
<dbReference type="EMBL" id="CP053892">
    <property type="protein sequence ID" value="QKG24174.1"/>
    <property type="molecule type" value="Genomic_DNA"/>
</dbReference>
<feature type="signal peptide" evidence="1">
    <location>
        <begin position="1"/>
        <end position="23"/>
    </location>
</feature>
<reference evidence="3 4" key="1">
    <citation type="submission" date="2020-05" db="EMBL/GenBank/DDBJ databases">
        <title>Actinomadura verrucosospora NRRL-B18236 (PFL_A860) Genome sequencing and assembly.</title>
        <authorList>
            <person name="Samborskyy M."/>
        </authorList>
    </citation>
    <scope>NUCLEOTIDE SEQUENCE [LARGE SCALE GENOMIC DNA]</scope>
    <source>
        <strain evidence="3 4">NRRL:B18236</strain>
    </source>
</reference>
<dbReference type="InterPro" id="IPR046542">
    <property type="entry name" value="DUF6801"/>
</dbReference>
<accession>A0A7D3VYJ5</accession>
<sequence length="463" mass="46580">MRIRARWALGAAAAIGLGAAVTASPPGGAAPARAQEADSALNYTCTFPAGTAEKVAVRVQGTFPAEGTAGKPVRPGRVTATVTIPKASLDDVTALGGASVVGTASLTAAVTQNGKATEASWPGLTTPATAVATGADLVLPASGDVPAVTPSGAGDLTFAAGDLALTLSPRKADGTEPKAPKTLALKCAPAEGGTPVLATVPISGAAAGPAAQAPAAPKAAVPKAAAGTPPDCGKYKGPTDDWYSGCTYLSGFSNVKKVDGATIVNDATFAAPVATNVIYTIADPGLQVRQRFLGPLRFRSTFLTFGFMPTTATMEMTQRPLNPGDPKDPQDYGTFVATDDGSGIQKVEAHMRMSIRIYDVKVNGTPLDVGPRCRTAADADLRLKGQMPSILDAGVLDGSFTIPKFTGCGAGEDLDPLFNGTVAGPGNLLRMGLSATCIPDADLNCPPAVPDPPRTVPPPAPAG</sequence>
<feature type="chain" id="PRO_5038335725" evidence="1">
    <location>
        <begin position="24"/>
        <end position="463"/>
    </location>
</feature>
<organism evidence="3 4">
    <name type="scientific">Actinomadura verrucosospora</name>
    <dbReference type="NCBI Taxonomy" id="46165"/>
    <lineage>
        <taxon>Bacteria</taxon>
        <taxon>Bacillati</taxon>
        <taxon>Actinomycetota</taxon>
        <taxon>Actinomycetes</taxon>
        <taxon>Streptosporangiales</taxon>
        <taxon>Thermomonosporaceae</taxon>
        <taxon>Actinomadura</taxon>
    </lineage>
</organism>
<dbReference type="AlphaFoldDB" id="A0A7D3VYJ5"/>
<proteinExistence type="predicted"/>
<evidence type="ECO:0000313" key="3">
    <source>
        <dbReference type="EMBL" id="QKG24174.1"/>
    </source>
</evidence>
<dbReference type="Proteomes" id="UP000501240">
    <property type="component" value="Chromosome"/>
</dbReference>
<name>A0A7D3VYJ5_ACTVE</name>
<dbReference type="Pfam" id="PF20611">
    <property type="entry name" value="DUF6801"/>
    <property type="match status" value="1"/>
</dbReference>
<evidence type="ECO:0000313" key="4">
    <source>
        <dbReference type="Proteomes" id="UP000501240"/>
    </source>
</evidence>
<protein>
    <submittedName>
        <fullName evidence="3">Secreted protein</fullName>
    </submittedName>
</protein>